<feature type="transmembrane region" description="Helical" evidence="8">
    <location>
        <begin position="158"/>
        <end position="184"/>
    </location>
</feature>
<comment type="caution">
    <text evidence="9">The sequence shown here is derived from an EMBL/GenBank/DDBJ whole genome shotgun (WGS) entry which is preliminary data.</text>
</comment>
<dbReference type="RefSeq" id="WP_268051280.1">
    <property type="nucleotide sequence ID" value="NZ_JAPQES010000007.1"/>
</dbReference>
<dbReference type="Proteomes" id="UP001079657">
    <property type="component" value="Unassembled WGS sequence"/>
</dbReference>
<keyword evidence="10" id="KW-1185">Reference proteome</keyword>
<evidence type="ECO:0000256" key="8">
    <source>
        <dbReference type="SAM" id="Phobius"/>
    </source>
</evidence>
<evidence type="ECO:0000256" key="3">
    <source>
        <dbReference type="ARBA" id="ARBA00022448"/>
    </source>
</evidence>
<evidence type="ECO:0000256" key="1">
    <source>
        <dbReference type="ARBA" id="ARBA00004651"/>
    </source>
</evidence>
<evidence type="ECO:0000256" key="7">
    <source>
        <dbReference type="ARBA" id="ARBA00023136"/>
    </source>
</evidence>
<keyword evidence="7 8" id="KW-0472">Membrane</keyword>
<evidence type="ECO:0000313" key="10">
    <source>
        <dbReference type="Proteomes" id="UP001079657"/>
    </source>
</evidence>
<evidence type="ECO:0000256" key="6">
    <source>
        <dbReference type="ARBA" id="ARBA00022989"/>
    </source>
</evidence>
<proteinExistence type="inferred from homology"/>
<evidence type="ECO:0000256" key="5">
    <source>
        <dbReference type="ARBA" id="ARBA00022692"/>
    </source>
</evidence>
<feature type="transmembrane region" description="Helical" evidence="8">
    <location>
        <begin position="236"/>
        <end position="266"/>
    </location>
</feature>
<dbReference type="InterPro" id="IPR002549">
    <property type="entry name" value="AI-2E-like"/>
</dbReference>
<dbReference type="EMBL" id="JAPQES010000007">
    <property type="protein sequence ID" value="MCY6372315.1"/>
    <property type="molecule type" value="Genomic_DNA"/>
</dbReference>
<feature type="transmembrane region" description="Helical" evidence="8">
    <location>
        <begin position="12"/>
        <end position="31"/>
    </location>
</feature>
<keyword evidence="5 8" id="KW-0812">Transmembrane</keyword>
<sequence length="344" mass="38821">MKINEIFKNKLIKSAVYICIITFIIFIILKISILKEIVFLLLISFVVAYSLKPLQKILLERGMKLKHSAILLILGLFVTVIMIFTLLIPSIFRESLNIGNTIDEIGKYFGEFYHRFKPLGDNKIIYTLINNINNKINKGFIDLFNRVLELGAEFGENALSYIVIPIITYYFLCDGEYLFNKILLFCPLNSRRIIRKINRDVDKILGRYIVSQFMLCIMISIITFIALILTGVKLPIILSILNGIFNIIPYFGPILGAVPAVIMAFLTSPKTALYTAGCLYVIQLIEGNIISPKVTGESVSIHPIGVIIILLLGEKIGGLLGMVLAVPISVIIKVIYEDLNYYLF</sequence>
<dbReference type="Pfam" id="PF01594">
    <property type="entry name" value="AI-2E_transport"/>
    <property type="match status" value="1"/>
</dbReference>
<feature type="transmembrane region" description="Helical" evidence="8">
    <location>
        <begin position="70"/>
        <end position="92"/>
    </location>
</feature>
<comment type="similarity">
    <text evidence="2">Belongs to the autoinducer-2 exporter (AI-2E) (TC 2.A.86) family.</text>
</comment>
<evidence type="ECO:0000256" key="4">
    <source>
        <dbReference type="ARBA" id="ARBA00022475"/>
    </source>
</evidence>
<keyword evidence="3" id="KW-0813">Transport</keyword>
<dbReference type="PANTHER" id="PTHR21716">
    <property type="entry name" value="TRANSMEMBRANE PROTEIN"/>
    <property type="match status" value="1"/>
</dbReference>
<feature type="transmembrane region" description="Helical" evidence="8">
    <location>
        <begin position="316"/>
        <end position="336"/>
    </location>
</feature>
<comment type="subcellular location">
    <subcellularLocation>
        <location evidence="1">Cell membrane</location>
        <topology evidence="1">Multi-pass membrane protein</topology>
    </subcellularLocation>
</comment>
<evidence type="ECO:0000313" key="9">
    <source>
        <dbReference type="EMBL" id="MCY6372315.1"/>
    </source>
</evidence>
<dbReference type="PANTHER" id="PTHR21716:SF53">
    <property type="entry name" value="PERMEASE PERM-RELATED"/>
    <property type="match status" value="1"/>
</dbReference>
<name>A0ABT4CTA6_9CLOT</name>
<reference evidence="9" key="1">
    <citation type="submission" date="2022-12" db="EMBL/GenBank/DDBJ databases">
        <authorList>
            <person name="Wang J."/>
        </authorList>
    </citation>
    <scope>NUCLEOTIDE SEQUENCE</scope>
    <source>
        <strain evidence="9">HY-42-06</strain>
    </source>
</reference>
<accession>A0ABT4CTA6</accession>
<feature type="transmembrane region" description="Helical" evidence="8">
    <location>
        <begin position="205"/>
        <end position="230"/>
    </location>
</feature>
<protein>
    <submittedName>
        <fullName evidence="9">AI-2E family transporter</fullName>
    </submittedName>
</protein>
<evidence type="ECO:0000256" key="2">
    <source>
        <dbReference type="ARBA" id="ARBA00009773"/>
    </source>
</evidence>
<keyword evidence="6 8" id="KW-1133">Transmembrane helix</keyword>
<keyword evidence="4" id="KW-1003">Cell membrane</keyword>
<gene>
    <name evidence="9" type="ORF">OXH55_16915</name>
</gene>
<organism evidence="9 10">
    <name type="scientific">Clostridium ganghwense</name>
    <dbReference type="NCBI Taxonomy" id="312089"/>
    <lineage>
        <taxon>Bacteria</taxon>
        <taxon>Bacillati</taxon>
        <taxon>Bacillota</taxon>
        <taxon>Clostridia</taxon>
        <taxon>Eubacteriales</taxon>
        <taxon>Clostridiaceae</taxon>
        <taxon>Clostridium</taxon>
    </lineage>
</organism>